<dbReference type="GO" id="GO:0042709">
    <property type="term" value="C:succinate-CoA ligase complex"/>
    <property type="evidence" value="ECO:0007669"/>
    <property type="project" value="TreeGrafter"/>
</dbReference>
<comment type="caution">
    <text evidence="3">The sequence shown here is derived from an EMBL/GenBank/DDBJ whole genome shotgun (WGS) entry which is preliminary data.</text>
</comment>
<dbReference type="GO" id="GO:0006099">
    <property type="term" value="P:tricarboxylic acid cycle"/>
    <property type="evidence" value="ECO:0007669"/>
    <property type="project" value="TreeGrafter"/>
</dbReference>
<dbReference type="SUPFAM" id="SSF52210">
    <property type="entry name" value="Succinyl-CoA synthetase domains"/>
    <property type="match status" value="1"/>
</dbReference>
<evidence type="ECO:0000313" key="3">
    <source>
        <dbReference type="EMBL" id="KAI9632898.1"/>
    </source>
</evidence>
<dbReference type="GO" id="GO:0004776">
    <property type="term" value="F:succinate-CoA ligase (GDP-forming) activity"/>
    <property type="evidence" value="ECO:0007669"/>
    <property type="project" value="TreeGrafter"/>
</dbReference>
<reference evidence="3" key="1">
    <citation type="journal article" date="2022" name="G3 (Bethesda)">
        <title>High quality genome of the basidiomycete yeast Dioszegia hungarica PDD-24b-2 isolated from cloud water.</title>
        <authorList>
            <person name="Jarrige D."/>
            <person name="Haridas S."/>
            <person name="Bleykasten-Grosshans C."/>
            <person name="Joly M."/>
            <person name="Nadalig T."/>
            <person name="Sancelme M."/>
            <person name="Vuilleumier S."/>
            <person name="Grigoriev I.V."/>
            <person name="Amato P."/>
            <person name="Bringel F."/>
        </authorList>
    </citation>
    <scope>NUCLEOTIDE SEQUENCE</scope>
    <source>
        <strain evidence="3">PDD-24b-2</strain>
    </source>
</reference>
<feature type="domain" description="ATP-citrate synthase/succinyl-CoA ligase C-terminal" evidence="2">
    <location>
        <begin position="49"/>
        <end position="143"/>
    </location>
</feature>
<dbReference type="InterPro" id="IPR005811">
    <property type="entry name" value="SUCC_ACL_C"/>
</dbReference>
<dbReference type="GO" id="GO:0000166">
    <property type="term" value="F:nucleotide binding"/>
    <property type="evidence" value="ECO:0007669"/>
    <property type="project" value="UniProtKB-KW"/>
</dbReference>
<dbReference type="GO" id="GO:0006104">
    <property type="term" value="P:succinyl-CoA metabolic process"/>
    <property type="evidence" value="ECO:0007669"/>
    <property type="project" value="TreeGrafter"/>
</dbReference>
<feature type="non-terminal residue" evidence="3">
    <location>
        <position position="1"/>
    </location>
</feature>
<protein>
    <submittedName>
        <fullName evidence="3">Succinyl-CoA synthetase-like protein</fullName>
    </submittedName>
</protein>
<dbReference type="RefSeq" id="XP_052942675.1">
    <property type="nucleotide sequence ID" value="XM_053093700.1"/>
</dbReference>
<feature type="non-terminal residue" evidence="3">
    <location>
        <position position="149"/>
    </location>
</feature>
<dbReference type="GO" id="GO:0005739">
    <property type="term" value="C:mitochondrion"/>
    <property type="evidence" value="ECO:0007669"/>
    <property type="project" value="TreeGrafter"/>
</dbReference>
<dbReference type="EMBL" id="JAKWFO010000014">
    <property type="protein sequence ID" value="KAI9632898.1"/>
    <property type="molecule type" value="Genomic_DNA"/>
</dbReference>
<evidence type="ECO:0000313" key="4">
    <source>
        <dbReference type="Proteomes" id="UP001164286"/>
    </source>
</evidence>
<dbReference type="Pfam" id="PF00549">
    <property type="entry name" value="Ligase_CoA"/>
    <property type="match status" value="1"/>
</dbReference>
<keyword evidence="4" id="KW-1185">Reference proteome</keyword>
<proteinExistence type="predicted"/>
<sequence length="149" mass="15813">DPFATHRHPNLAELVDSSETHPLEAQAAKAGLFYHKSRRGGNIGCYGYGAGSAMSTMDVLAVVGGKPTNFLDGGGGATEANVRAALDVLMNDPDVEVVFVNTFGGLTKTELIADGIVRFLRERKEAGKATPPFVIRLRGTGENEAREIV</sequence>
<gene>
    <name evidence="3" type="ORF">MKK02DRAFT_8163</name>
</gene>
<keyword evidence="1" id="KW-0547">Nucleotide-binding</keyword>
<evidence type="ECO:0000259" key="2">
    <source>
        <dbReference type="Pfam" id="PF00549"/>
    </source>
</evidence>
<dbReference type="GeneID" id="77732905"/>
<dbReference type="InterPro" id="IPR016102">
    <property type="entry name" value="Succinyl-CoA_synth-like"/>
</dbReference>
<dbReference type="PANTHER" id="PTHR11815:SF10">
    <property type="entry name" value="SUCCINATE--COA LIGASE [GDP-FORMING] SUBUNIT BETA, MITOCHONDRIAL"/>
    <property type="match status" value="1"/>
</dbReference>
<dbReference type="PANTHER" id="PTHR11815">
    <property type="entry name" value="SUCCINYL-COA SYNTHETASE BETA CHAIN"/>
    <property type="match status" value="1"/>
</dbReference>
<dbReference type="Gene3D" id="3.40.50.261">
    <property type="entry name" value="Succinyl-CoA synthetase domains"/>
    <property type="match status" value="1"/>
</dbReference>
<organism evidence="3 4">
    <name type="scientific">Dioszegia hungarica</name>
    <dbReference type="NCBI Taxonomy" id="4972"/>
    <lineage>
        <taxon>Eukaryota</taxon>
        <taxon>Fungi</taxon>
        <taxon>Dikarya</taxon>
        <taxon>Basidiomycota</taxon>
        <taxon>Agaricomycotina</taxon>
        <taxon>Tremellomycetes</taxon>
        <taxon>Tremellales</taxon>
        <taxon>Bulleribasidiaceae</taxon>
        <taxon>Dioszegia</taxon>
    </lineage>
</organism>
<name>A0AA38H2H9_9TREE</name>
<accession>A0AA38H2H9</accession>
<evidence type="ECO:0000256" key="1">
    <source>
        <dbReference type="ARBA" id="ARBA00022741"/>
    </source>
</evidence>
<dbReference type="Proteomes" id="UP001164286">
    <property type="component" value="Unassembled WGS sequence"/>
</dbReference>
<dbReference type="AlphaFoldDB" id="A0AA38H2H9"/>